<proteinExistence type="predicted"/>
<comment type="caution">
    <text evidence="2">The sequence shown here is derived from an EMBL/GenBank/DDBJ whole genome shotgun (WGS) entry which is preliminary data.</text>
</comment>
<accession>A0A7C9VQ72</accession>
<reference evidence="2 3" key="1">
    <citation type="submission" date="2020-03" db="EMBL/GenBank/DDBJ databases">
        <title>Isolation and identification of active actinomycetes.</title>
        <authorList>
            <person name="Sun X."/>
        </authorList>
    </citation>
    <scope>NUCLEOTIDE SEQUENCE [LARGE SCALE GENOMIC DNA]</scope>
    <source>
        <strain evidence="2 3">NEAU-D13</strain>
    </source>
</reference>
<dbReference type="AlphaFoldDB" id="A0A7C9VQ72"/>
<evidence type="ECO:0000313" key="3">
    <source>
        <dbReference type="Proteomes" id="UP000481360"/>
    </source>
</evidence>
<dbReference type="EMBL" id="JAAMPJ010000001">
    <property type="protein sequence ID" value="NGY57996.1"/>
    <property type="molecule type" value="Genomic_DNA"/>
</dbReference>
<feature type="transmembrane region" description="Helical" evidence="1">
    <location>
        <begin position="64"/>
        <end position="83"/>
    </location>
</feature>
<keyword evidence="1" id="KW-0472">Membrane</keyword>
<feature type="transmembrane region" description="Helical" evidence="1">
    <location>
        <begin position="89"/>
        <end position="108"/>
    </location>
</feature>
<feature type="transmembrane region" description="Helical" evidence="1">
    <location>
        <begin position="33"/>
        <end position="52"/>
    </location>
</feature>
<organism evidence="2 3">
    <name type="scientific">Lentzea alba</name>
    <dbReference type="NCBI Taxonomy" id="2714351"/>
    <lineage>
        <taxon>Bacteria</taxon>
        <taxon>Bacillati</taxon>
        <taxon>Actinomycetota</taxon>
        <taxon>Actinomycetes</taxon>
        <taxon>Pseudonocardiales</taxon>
        <taxon>Pseudonocardiaceae</taxon>
        <taxon>Lentzea</taxon>
    </lineage>
</organism>
<evidence type="ECO:0000313" key="2">
    <source>
        <dbReference type="EMBL" id="NGY57996.1"/>
    </source>
</evidence>
<keyword evidence="1" id="KW-1133">Transmembrane helix</keyword>
<gene>
    <name evidence="2" type="ORF">G7043_03500</name>
</gene>
<name>A0A7C9VQ72_9PSEU</name>
<sequence length="120" mass="12591">MSLRVWLAVPFLFSFAVFGLMGSAGLITASWTTVPLSPAVCGAGVAVAAAVSSGVRWSRPWQRVWLRWSYLGGLLALGVLVGAVEVPALATTVVGIPVLLGLVFQCLVQTDESRSASDCR</sequence>
<feature type="transmembrane region" description="Helical" evidence="1">
    <location>
        <begin position="7"/>
        <end position="27"/>
    </location>
</feature>
<dbReference type="RefSeq" id="WP_166043759.1">
    <property type="nucleotide sequence ID" value="NZ_JAAMPJ010000001.1"/>
</dbReference>
<dbReference type="Proteomes" id="UP000481360">
    <property type="component" value="Unassembled WGS sequence"/>
</dbReference>
<evidence type="ECO:0000256" key="1">
    <source>
        <dbReference type="SAM" id="Phobius"/>
    </source>
</evidence>
<protein>
    <submittedName>
        <fullName evidence="2">Uncharacterized protein</fullName>
    </submittedName>
</protein>
<keyword evidence="1" id="KW-0812">Transmembrane</keyword>
<keyword evidence="3" id="KW-1185">Reference proteome</keyword>